<dbReference type="InterPro" id="IPR057326">
    <property type="entry name" value="KR_dom"/>
</dbReference>
<organism evidence="4">
    <name type="scientific">Kwoniella bestiolae CBS 10118</name>
    <dbReference type="NCBI Taxonomy" id="1296100"/>
    <lineage>
        <taxon>Eukaryota</taxon>
        <taxon>Fungi</taxon>
        <taxon>Dikarya</taxon>
        <taxon>Basidiomycota</taxon>
        <taxon>Agaricomycotina</taxon>
        <taxon>Tremellomycetes</taxon>
        <taxon>Tremellales</taxon>
        <taxon>Cryptococcaceae</taxon>
        <taxon>Kwoniella</taxon>
    </lineage>
</organism>
<dbReference type="STRING" id="1296100.A0A1B9GDV9"/>
<dbReference type="PRINTS" id="PR00080">
    <property type="entry name" value="SDRFAMILY"/>
</dbReference>
<evidence type="ECO:0000256" key="1">
    <source>
        <dbReference type="ARBA" id="ARBA00006484"/>
    </source>
</evidence>
<reference evidence="4" key="1">
    <citation type="submission" date="2013-07" db="EMBL/GenBank/DDBJ databases">
        <title>The Genome Sequence of Cryptococcus bestiolae CBS10118.</title>
        <authorList>
            <consortium name="The Broad Institute Genome Sequencing Platform"/>
            <person name="Cuomo C."/>
            <person name="Litvintseva A."/>
            <person name="Chen Y."/>
            <person name="Heitman J."/>
            <person name="Sun S."/>
            <person name="Springer D."/>
            <person name="Dromer F."/>
            <person name="Young S.K."/>
            <person name="Zeng Q."/>
            <person name="Gargeya S."/>
            <person name="Fitzgerald M."/>
            <person name="Abouelleil A."/>
            <person name="Alvarado L."/>
            <person name="Berlin A.M."/>
            <person name="Chapman S.B."/>
            <person name="Dewar J."/>
            <person name="Goldberg J."/>
            <person name="Griggs A."/>
            <person name="Gujja S."/>
            <person name="Hansen M."/>
            <person name="Howarth C."/>
            <person name="Imamovic A."/>
            <person name="Larimer J."/>
            <person name="McCowan C."/>
            <person name="Murphy C."/>
            <person name="Pearson M."/>
            <person name="Priest M."/>
            <person name="Roberts A."/>
            <person name="Saif S."/>
            <person name="Shea T."/>
            <person name="Sykes S."/>
            <person name="Wortman J."/>
            <person name="Nusbaum C."/>
            <person name="Birren B."/>
        </authorList>
    </citation>
    <scope>NUCLEOTIDE SEQUENCE [LARGE SCALE GENOMIC DNA]</scope>
    <source>
        <strain evidence="4">CBS 10118</strain>
    </source>
</reference>
<evidence type="ECO:0000313" key="5">
    <source>
        <dbReference type="EMBL" id="WVW80036.1"/>
    </source>
</evidence>
<sequence length="258" mass="28133">MVWQIDLKGKTVVVTGGNRGIGLAISEQVAQAGAHVAIIYRSSQDAPEVAKKIGEKYGVHCEAYQADVADQATITELFKKIYFDVGPIGGVVCNAGINYKKDALEYTKEDFDGHFGPNVWGVFTCAQAAQKLWKEHDYRNGRIVFVSSVSGTIANKGVKQAFYNPTKAAVNSLAQTLAMEWAEQGTLVNVLAPGYVLTDMNASLRDDKVEREKIAADTMLNRVSEPHEQAGTVVFLLSDYASYITGTQMIVDGGLHHW</sequence>
<dbReference type="KEGG" id="kbi:30205092"/>
<keyword evidence="6" id="KW-1185">Reference proteome</keyword>
<dbReference type="Gene3D" id="3.40.50.720">
    <property type="entry name" value="NAD(P)-binding Rossmann-like Domain"/>
    <property type="match status" value="1"/>
</dbReference>
<dbReference type="GO" id="GO:0016616">
    <property type="term" value="F:oxidoreductase activity, acting on the CH-OH group of donors, NAD or NADP as acceptor"/>
    <property type="evidence" value="ECO:0007669"/>
    <property type="project" value="UniProtKB-ARBA"/>
</dbReference>
<protein>
    <recommendedName>
        <fullName evidence="3">Ketoreductase domain-containing protein</fullName>
    </recommendedName>
</protein>
<dbReference type="PRINTS" id="PR00081">
    <property type="entry name" value="GDHRDH"/>
</dbReference>
<reference evidence="4" key="3">
    <citation type="submission" date="2014-01" db="EMBL/GenBank/DDBJ databases">
        <title>Evolution of pathogenesis and genome organization in the Tremellales.</title>
        <authorList>
            <person name="Cuomo C."/>
            <person name="Litvintseva A."/>
            <person name="Heitman J."/>
            <person name="Chen Y."/>
            <person name="Sun S."/>
            <person name="Springer D."/>
            <person name="Dromer F."/>
            <person name="Young S."/>
            <person name="Zeng Q."/>
            <person name="Chapman S."/>
            <person name="Gujja S."/>
            <person name="Saif S."/>
            <person name="Birren B."/>
        </authorList>
    </citation>
    <scope>NUCLEOTIDE SEQUENCE</scope>
    <source>
        <strain evidence="4">CBS 10118</strain>
    </source>
</reference>
<comment type="similarity">
    <text evidence="1">Belongs to the short-chain dehydrogenases/reductases (SDR) family.</text>
</comment>
<dbReference type="PANTHER" id="PTHR43008">
    <property type="entry name" value="BENZIL REDUCTASE"/>
    <property type="match status" value="1"/>
</dbReference>
<dbReference type="SMART" id="SM00822">
    <property type="entry name" value="PKS_KR"/>
    <property type="match status" value="1"/>
</dbReference>
<keyword evidence="2" id="KW-0560">Oxidoreductase</keyword>
<feature type="domain" description="Ketoreductase" evidence="3">
    <location>
        <begin position="10"/>
        <end position="184"/>
    </location>
</feature>
<dbReference type="OrthoDB" id="1888931at2759"/>
<dbReference type="InterPro" id="IPR002347">
    <property type="entry name" value="SDR_fam"/>
</dbReference>
<dbReference type="PANTHER" id="PTHR43008:SF6">
    <property type="entry name" value="NADP-DEPENDENT MANNITOL DEHYDROGENASE"/>
    <property type="match status" value="1"/>
</dbReference>
<dbReference type="EMBL" id="KI894018">
    <property type="protein sequence ID" value="OCF29197.1"/>
    <property type="molecule type" value="Genomic_DNA"/>
</dbReference>
<evidence type="ECO:0000313" key="4">
    <source>
        <dbReference type="EMBL" id="OCF29197.1"/>
    </source>
</evidence>
<dbReference type="Pfam" id="PF13561">
    <property type="entry name" value="adh_short_C2"/>
    <property type="match status" value="1"/>
</dbReference>
<dbReference type="EMBL" id="CP144541">
    <property type="protein sequence ID" value="WVW80036.1"/>
    <property type="molecule type" value="Genomic_DNA"/>
</dbReference>
<proteinExistence type="inferred from homology"/>
<reference evidence="5" key="2">
    <citation type="submission" date="2013-07" db="EMBL/GenBank/DDBJ databases">
        <authorList>
            <consortium name="The Broad Institute Genome Sequencing Platform"/>
            <person name="Cuomo C."/>
            <person name="Litvintseva A."/>
            <person name="Chen Y."/>
            <person name="Heitman J."/>
            <person name="Sun S."/>
            <person name="Springer D."/>
            <person name="Dromer F."/>
            <person name="Young S.K."/>
            <person name="Zeng Q."/>
            <person name="Gargeya S."/>
            <person name="Fitzgerald M."/>
            <person name="Abouelleil A."/>
            <person name="Alvarado L."/>
            <person name="Berlin A.M."/>
            <person name="Chapman S.B."/>
            <person name="Dewar J."/>
            <person name="Goldberg J."/>
            <person name="Griggs A."/>
            <person name="Gujja S."/>
            <person name="Hansen M."/>
            <person name="Howarth C."/>
            <person name="Imamovic A."/>
            <person name="Larimer J."/>
            <person name="McCowan C."/>
            <person name="Murphy C."/>
            <person name="Pearson M."/>
            <person name="Priest M."/>
            <person name="Roberts A."/>
            <person name="Saif S."/>
            <person name="Shea T."/>
            <person name="Sykes S."/>
            <person name="Wortman J."/>
            <person name="Nusbaum C."/>
            <person name="Birren B."/>
        </authorList>
    </citation>
    <scope>NUCLEOTIDE SEQUENCE</scope>
    <source>
        <strain evidence="5">CBS 10118</strain>
    </source>
</reference>
<evidence type="ECO:0000259" key="3">
    <source>
        <dbReference type="SMART" id="SM00822"/>
    </source>
</evidence>
<dbReference type="FunFam" id="3.40.50.720:FF:000084">
    <property type="entry name" value="Short-chain dehydrogenase reductase"/>
    <property type="match status" value="1"/>
</dbReference>
<dbReference type="VEuPathDB" id="FungiDB:I302_00693"/>
<dbReference type="GO" id="GO:0050664">
    <property type="term" value="F:oxidoreductase activity, acting on NAD(P)H, oxygen as acceptor"/>
    <property type="evidence" value="ECO:0007669"/>
    <property type="project" value="TreeGrafter"/>
</dbReference>
<dbReference type="RefSeq" id="XP_019050267.1">
    <property type="nucleotide sequence ID" value="XM_019187389.1"/>
</dbReference>
<dbReference type="GeneID" id="30205092"/>
<accession>A0A1B9GDV9</accession>
<reference evidence="5" key="4">
    <citation type="submission" date="2024-02" db="EMBL/GenBank/DDBJ databases">
        <title>Comparative genomics of Cryptococcus and Kwoniella reveals pathogenesis evolution and contrasting modes of karyotype evolution via chromosome fusion or intercentromeric recombination.</title>
        <authorList>
            <person name="Coelho M.A."/>
            <person name="David-Palma M."/>
            <person name="Shea T."/>
            <person name="Bowers K."/>
            <person name="McGinley-Smith S."/>
            <person name="Mohammad A.W."/>
            <person name="Gnirke A."/>
            <person name="Yurkov A.M."/>
            <person name="Nowrousian M."/>
            <person name="Sun S."/>
            <person name="Cuomo C.A."/>
            <person name="Heitman J."/>
        </authorList>
    </citation>
    <scope>NUCLEOTIDE SEQUENCE</scope>
    <source>
        <strain evidence="5">CBS 10118</strain>
    </source>
</reference>
<name>A0A1B9GDV9_9TREE</name>
<dbReference type="AlphaFoldDB" id="A0A1B9GDV9"/>
<dbReference type="SUPFAM" id="SSF51735">
    <property type="entry name" value="NAD(P)-binding Rossmann-fold domains"/>
    <property type="match status" value="1"/>
</dbReference>
<dbReference type="Proteomes" id="UP000092730">
    <property type="component" value="Chromosome 1"/>
</dbReference>
<dbReference type="InterPro" id="IPR036291">
    <property type="entry name" value="NAD(P)-bd_dom_sf"/>
</dbReference>
<evidence type="ECO:0000313" key="6">
    <source>
        <dbReference type="Proteomes" id="UP000092730"/>
    </source>
</evidence>
<evidence type="ECO:0000256" key="2">
    <source>
        <dbReference type="ARBA" id="ARBA00023002"/>
    </source>
</evidence>
<gene>
    <name evidence="4" type="ORF">I302_00693</name>
    <name evidence="5" type="ORF">I302_102009</name>
</gene>